<dbReference type="SUPFAM" id="SSF55068">
    <property type="entry name" value="Peptide methionine sulfoxide reductase"/>
    <property type="match status" value="1"/>
</dbReference>
<evidence type="ECO:0000313" key="9">
    <source>
        <dbReference type="EMBL" id="KAG6522275.1"/>
    </source>
</evidence>
<dbReference type="FunFam" id="3.30.1060.10:FF:000002">
    <property type="entry name" value="Peptide methionine sulfoxide reductase"/>
    <property type="match status" value="1"/>
</dbReference>
<dbReference type="InterPro" id="IPR002569">
    <property type="entry name" value="Met_Sox_Rdtase_MsrA_dom"/>
</dbReference>
<accession>A0A8J5H722</accession>
<dbReference type="Proteomes" id="UP000734854">
    <property type="component" value="Unassembled WGS sequence"/>
</dbReference>
<gene>
    <name evidence="9" type="ORF">ZIOFF_019413</name>
</gene>
<evidence type="ECO:0000256" key="4">
    <source>
        <dbReference type="ARBA" id="ARBA00030273"/>
    </source>
</evidence>
<dbReference type="GO" id="GO:0008113">
    <property type="term" value="F:peptide-methionine (S)-S-oxide reductase activity"/>
    <property type="evidence" value="ECO:0007669"/>
    <property type="project" value="UniProtKB-EC"/>
</dbReference>
<evidence type="ECO:0000256" key="7">
    <source>
        <dbReference type="ARBA" id="ARBA00048782"/>
    </source>
</evidence>
<evidence type="ECO:0000256" key="5">
    <source>
        <dbReference type="ARBA" id="ARBA00030643"/>
    </source>
</evidence>
<dbReference type="EC" id="1.8.4.11" evidence="2"/>
<comment type="caution">
    <text evidence="9">The sequence shown here is derived from an EMBL/GenBank/DDBJ whole genome shotgun (WGS) entry which is preliminary data.</text>
</comment>
<keyword evidence="10" id="KW-1185">Reference proteome</keyword>
<evidence type="ECO:0000256" key="3">
    <source>
        <dbReference type="ARBA" id="ARBA00023002"/>
    </source>
</evidence>
<keyword evidence="3" id="KW-0560">Oxidoreductase</keyword>
<comment type="similarity">
    <text evidence="1">Belongs to the MsrA Met sulfoxide reductase family.</text>
</comment>
<evidence type="ECO:0000256" key="6">
    <source>
        <dbReference type="ARBA" id="ARBA00047806"/>
    </source>
</evidence>
<dbReference type="Gene3D" id="3.30.1060.10">
    <property type="entry name" value="Peptide methionine sulphoxide reductase MsrA"/>
    <property type="match status" value="1"/>
</dbReference>
<dbReference type="InterPro" id="IPR050162">
    <property type="entry name" value="MsrA_MetSO_reductase"/>
</dbReference>
<protein>
    <recommendedName>
        <fullName evidence="2">peptide-methionine (S)-S-oxide reductase</fullName>
        <ecNumber evidence="2">1.8.4.11</ecNumber>
    </recommendedName>
    <alternativeName>
        <fullName evidence="5">Peptide-methionine (S)-S-oxide reductase</fullName>
    </alternativeName>
    <alternativeName>
        <fullName evidence="4">Protein-methionine-S-oxide reductase</fullName>
    </alternativeName>
</protein>
<name>A0A8J5H722_ZINOF</name>
<sequence length="446" mass="49419">MKPRLSYWLTAQMERVSLMTVAWRIHFSSREGESDVLALNHDHTKPLAMKSKRLMKLMSLLVNNVATIRHLSILRSQPVCWCLGHTHPDVVLVAAPFATNEDLPVGIAEAKRADSETLDLVIVGDVEMVTELTSGGRENTMWAMLSWETHQSPLGSARMAVSLSGVWLDSELARLAEQATYGEMTDPSLRTCVAGYRNSAAAAPFAVLAAHRLPHIPAKLFAFAPNSKPLPFGSSSLSRLRPMSWLGKLGFGLGGQSGATDAVSSIAQGPDDDVPAPGQEFAQFGAGCFWGVELAFQRVPGVTKTEVGYSQGNIHEPTYEDVCTGRTNHSEVVRVQYDPRQCSYYDLLDAFWARHDPTTLNRQGNDVGTQYRSGIYFYTPEQEKAARESIEKQQKTLNRKIVTEILPAKKFYRAEEYHQQYLEKGGRFGFQQSAAKGCNDPIRCYG</sequence>
<dbReference type="GO" id="GO:0034599">
    <property type="term" value="P:cellular response to oxidative stress"/>
    <property type="evidence" value="ECO:0007669"/>
    <property type="project" value="TreeGrafter"/>
</dbReference>
<comment type="catalytic activity">
    <reaction evidence="6">
        <text>L-methionyl-[protein] + [thioredoxin]-disulfide + H2O = L-methionyl-(S)-S-oxide-[protein] + [thioredoxin]-dithiol</text>
        <dbReference type="Rhea" id="RHEA:14217"/>
        <dbReference type="Rhea" id="RHEA-COMP:10698"/>
        <dbReference type="Rhea" id="RHEA-COMP:10700"/>
        <dbReference type="Rhea" id="RHEA-COMP:12313"/>
        <dbReference type="Rhea" id="RHEA-COMP:12315"/>
        <dbReference type="ChEBI" id="CHEBI:15377"/>
        <dbReference type="ChEBI" id="CHEBI:16044"/>
        <dbReference type="ChEBI" id="CHEBI:29950"/>
        <dbReference type="ChEBI" id="CHEBI:44120"/>
        <dbReference type="ChEBI" id="CHEBI:50058"/>
        <dbReference type="EC" id="1.8.4.11"/>
    </reaction>
</comment>
<proteinExistence type="inferred from homology"/>
<dbReference type="EMBL" id="JACMSC010000005">
    <property type="protein sequence ID" value="KAG6522275.1"/>
    <property type="molecule type" value="Genomic_DNA"/>
</dbReference>
<dbReference type="GO" id="GO:0005737">
    <property type="term" value="C:cytoplasm"/>
    <property type="evidence" value="ECO:0007669"/>
    <property type="project" value="TreeGrafter"/>
</dbReference>
<evidence type="ECO:0000256" key="2">
    <source>
        <dbReference type="ARBA" id="ARBA00012502"/>
    </source>
</evidence>
<evidence type="ECO:0000313" key="10">
    <source>
        <dbReference type="Proteomes" id="UP000734854"/>
    </source>
</evidence>
<feature type="domain" description="Peptide methionine sulphoxide reductase MsrA" evidence="8">
    <location>
        <begin position="282"/>
        <end position="424"/>
    </location>
</feature>
<dbReference type="PANTHER" id="PTHR42799:SF2">
    <property type="entry name" value="MITOCHONDRIAL PEPTIDE METHIONINE SULFOXIDE REDUCTASE"/>
    <property type="match status" value="1"/>
</dbReference>
<organism evidence="9 10">
    <name type="scientific">Zingiber officinale</name>
    <name type="common">Ginger</name>
    <name type="synonym">Amomum zingiber</name>
    <dbReference type="NCBI Taxonomy" id="94328"/>
    <lineage>
        <taxon>Eukaryota</taxon>
        <taxon>Viridiplantae</taxon>
        <taxon>Streptophyta</taxon>
        <taxon>Embryophyta</taxon>
        <taxon>Tracheophyta</taxon>
        <taxon>Spermatophyta</taxon>
        <taxon>Magnoliopsida</taxon>
        <taxon>Liliopsida</taxon>
        <taxon>Zingiberales</taxon>
        <taxon>Zingiberaceae</taxon>
        <taxon>Zingiber</taxon>
    </lineage>
</organism>
<dbReference type="PANTHER" id="PTHR42799">
    <property type="entry name" value="MITOCHONDRIAL PEPTIDE METHIONINE SULFOXIDE REDUCTASE"/>
    <property type="match status" value="1"/>
</dbReference>
<evidence type="ECO:0000256" key="1">
    <source>
        <dbReference type="ARBA" id="ARBA00005591"/>
    </source>
</evidence>
<dbReference type="NCBIfam" id="TIGR00401">
    <property type="entry name" value="msrA"/>
    <property type="match status" value="1"/>
</dbReference>
<reference evidence="9 10" key="1">
    <citation type="submission" date="2020-08" db="EMBL/GenBank/DDBJ databases">
        <title>Plant Genome Project.</title>
        <authorList>
            <person name="Zhang R.-G."/>
        </authorList>
    </citation>
    <scope>NUCLEOTIDE SEQUENCE [LARGE SCALE GENOMIC DNA]</scope>
    <source>
        <tissue evidence="9">Rhizome</tissue>
    </source>
</reference>
<dbReference type="Pfam" id="PF01625">
    <property type="entry name" value="PMSR"/>
    <property type="match status" value="1"/>
</dbReference>
<comment type="catalytic activity">
    <reaction evidence="7">
        <text>[thioredoxin]-disulfide + L-methionine + H2O = L-methionine (S)-S-oxide + [thioredoxin]-dithiol</text>
        <dbReference type="Rhea" id="RHEA:19993"/>
        <dbReference type="Rhea" id="RHEA-COMP:10698"/>
        <dbReference type="Rhea" id="RHEA-COMP:10700"/>
        <dbReference type="ChEBI" id="CHEBI:15377"/>
        <dbReference type="ChEBI" id="CHEBI:29950"/>
        <dbReference type="ChEBI" id="CHEBI:50058"/>
        <dbReference type="ChEBI" id="CHEBI:57844"/>
        <dbReference type="ChEBI" id="CHEBI:58772"/>
        <dbReference type="EC" id="1.8.4.11"/>
    </reaction>
</comment>
<dbReference type="HAMAP" id="MF_01401">
    <property type="entry name" value="MsrA"/>
    <property type="match status" value="1"/>
</dbReference>
<dbReference type="AlphaFoldDB" id="A0A8J5H722"/>
<evidence type="ECO:0000259" key="8">
    <source>
        <dbReference type="Pfam" id="PF01625"/>
    </source>
</evidence>
<dbReference type="InterPro" id="IPR036509">
    <property type="entry name" value="Met_Sox_Rdtase_MsrA_sf"/>
</dbReference>